<dbReference type="AlphaFoldDB" id="A0A8C4N914"/>
<evidence type="ECO:0000256" key="3">
    <source>
        <dbReference type="ARBA" id="ARBA00022692"/>
    </source>
</evidence>
<evidence type="ECO:0000313" key="10">
    <source>
        <dbReference type="Ensembl" id="ENSEBUP00000002996.1"/>
    </source>
</evidence>
<evidence type="ECO:0000256" key="6">
    <source>
        <dbReference type="ARBA" id="ARBA00023136"/>
    </source>
</evidence>
<keyword evidence="6 9" id="KW-0472">Membrane</keyword>
<dbReference type="InterPro" id="IPR027417">
    <property type="entry name" value="P-loop_NTPase"/>
</dbReference>
<dbReference type="SUPFAM" id="SSF52540">
    <property type="entry name" value="P-loop containing nucleoside triphosphate hydrolases"/>
    <property type="match status" value="1"/>
</dbReference>
<evidence type="ECO:0000256" key="8">
    <source>
        <dbReference type="ARBA" id="ARBA00023235"/>
    </source>
</evidence>
<evidence type="ECO:0000256" key="9">
    <source>
        <dbReference type="SAM" id="Phobius"/>
    </source>
</evidence>
<keyword evidence="4" id="KW-0732">Signal</keyword>
<dbReference type="GeneTree" id="ENSGT00390000006522"/>
<evidence type="ECO:0000256" key="7">
    <source>
        <dbReference type="ARBA" id="ARBA00023180"/>
    </source>
</evidence>
<evidence type="ECO:0008006" key="12">
    <source>
        <dbReference type="Google" id="ProtNLM"/>
    </source>
</evidence>
<evidence type="ECO:0000313" key="11">
    <source>
        <dbReference type="Proteomes" id="UP000694388"/>
    </source>
</evidence>
<dbReference type="Gene3D" id="3.40.50.300">
    <property type="entry name" value="P-loop containing nucleotide triphosphate hydrolases"/>
    <property type="match status" value="1"/>
</dbReference>
<dbReference type="InterPro" id="IPR008929">
    <property type="entry name" value="Chondroitin_lyas"/>
</dbReference>
<comment type="subcellular location">
    <subcellularLocation>
        <location evidence="1">Membrane</location>
        <topology evidence="1">Multi-pass membrane protein</topology>
    </subcellularLocation>
</comment>
<sequence length="992" mass="109694">LTFLFTQQHLQPLVCILAAFAVATALPGLGRIRTQNQHPRIYFGPADVAGLRRRAVGSHGHLSRALRRAAHVMLARPDVYLPSAPESGTAPTTEIYGNNLGALAMHCMLRPADWASFTFTLTYMDRLAVQPSWISVEVGSRPRAITAIASTLAGFSTALDLLYGRIMVSNVGRNFLCNLVPFWLYFGNIHSYIQDESFSNIYIYIFFFFFRLLPLGVATLFVAFVVFCPRYDASLEPKPPEGYDHPRLYVFPSWGVATFGGGLPLREESTFVSFKSGTVGGHLVAYGGQQANSACSDHEHPDQNSFTFAPGGRPFISEALYGPKQSHLNNVLVFAPSPTSRCNQPWEGQLGECGMLMGVPGELIAAVQQGDLVFASGEAVTAYSPVMRLRSVYRAIVLLDSQRLLVLDHVERLTGSPLTRASAFFHNLDYDVRLVLQMTKHGAGLSGILMDDWDALYTMTWLSDDGDSPTAHLQEVEQQAELKTRWTQFVNVTWYLDRHVSRMAYLLQGPSAAVHSTVTHEGGLRFIESSQNGVRLAITEANGYESVVSIATCFHDPAARLALLGRPAYATFTDVRGATTFFGLGDVGNERSSHGRRLPRDLGLLVLGLASISGVTVAAALKQRESGAGVQRTRTTFAALSFLWLLELLLVQSLYLHSSCRGQPWSAPERQEPLSPSSHEILPTAVLVALPGSFGAETVELLFADNTDFTYLPLPIGHLRPPFPEPPFREPPFPESYAEFEGISPNKSHYHHIEAATWFHLLLHRPRDMLLRALRVSRSMWRGSTVIRSKLRSLMAIVSHMEAYPNARLVLSFTSKAWSKQLPFLQTILNPSIKPLVLVRDPRIWLCELLCNDSSLLTKSLRKPLNGSALSVYHVELARVWLAAASSALGSPNDPDNGRPQVVRLEDLVSHPMRVAESVYRFLGLPLPPAVLARLGYMIGGGVFQSTHYGRVVLRNDWDLNWHRLPAHIVRDVEAICGQMMEKLGYSMAGQA</sequence>
<dbReference type="InterPro" id="IPR052447">
    <property type="entry name" value="Dermatan-Sulfate_Isomerase"/>
</dbReference>
<dbReference type="Gene3D" id="1.50.10.100">
    <property type="entry name" value="Chondroitin AC/alginate lyase"/>
    <property type="match status" value="1"/>
</dbReference>
<evidence type="ECO:0000256" key="2">
    <source>
        <dbReference type="ARBA" id="ARBA00006556"/>
    </source>
</evidence>
<dbReference type="Gene3D" id="2.70.98.70">
    <property type="match status" value="1"/>
</dbReference>
<evidence type="ECO:0000256" key="5">
    <source>
        <dbReference type="ARBA" id="ARBA00022989"/>
    </source>
</evidence>
<protein>
    <recommendedName>
        <fullName evidence="12">Sulfotransferase</fullName>
    </recommendedName>
</protein>
<feature type="transmembrane region" description="Helical" evidence="9">
    <location>
        <begin position="205"/>
        <end position="228"/>
    </location>
</feature>
<dbReference type="PANTHER" id="PTHR15532:SF2">
    <property type="entry name" value="DERMATAN-SULFATE EPIMERASE-LIKE PROTEIN"/>
    <property type="match status" value="1"/>
</dbReference>
<keyword evidence="7" id="KW-0325">Glycoprotein</keyword>
<keyword evidence="8" id="KW-0413">Isomerase</keyword>
<dbReference type="GO" id="GO:0047757">
    <property type="term" value="F:chondroitin-glucuronate 5-epimerase activity"/>
    <property type="evidence" value="ECO:0007669"/>
    <property type="project" value="TreeGrafter"/>
</dbReference>
<proteinExistence type="inferred from homology"/>
<accession>A0A8C4N914</accession>
<keyword evidence="5 9" id="KW-1133">Transmembrane helix</keyword>
<comment type="similarity">
    <text evidence="2">Belongs to the dermatan-sulfate isomerase family.</text>
</comment>
<dbReference type="GO" id="GO:0016020">
    <property type="term" value="C:membrane"/>
    <property type="evidence" value="ECO:0007669"/>
    <property type="project" value="UniProtKB-SubCell"/>
</dbReference>
<dbReference type="Ensembl" id="ENSEBUT00000003359.1">
    <property type="protein sequence ID" value="ENSEBUP00000002996.1"/>
    <property type="gene ID" value="ENSEBUG00000002189.1"/>
</dbReference>
<evidence type="ECO:0000256" key="4">
    <source>
        <dbReference type="ARBA" id="ARBA00022729"/>
    </source>
</evidence>
<dbReference type="Proteomes" id="UP000694388">
    <property type="component" value="Unplaced"/>
</dbReference>
<keyword evidence="11" id="KW-1185">Reference proteome</keyword>
<evidence type="ECO:0000256" key="1">
    <source>
        <dbReference type="ARBA" id="ARBA00004141"/>
    </source>
</evidence>
<dbReference type="OMA" id="LMDDWDA"/>
<dbReference type="PANTHER" id="PTHR15532">
    <property type="match status" value="1"/>
</dbReference>
<name>A0A8C4N914_EPTBU</name>
<reference evidence="10" key="1">
    <citation type="submission" date="2025-08" db="UniProtKB">
        <authorList>
            <consortium name="Ensembl"/>
        </authorList>
    </citation>
    <scope>IDENTIFICATION</scope>
</reference>
<reference evidence="10" key="2">
    <citation type="submission" date="2025-09" db="UniProtKB">
        <authorList>
            <consortium name="Ensembl"/>
        </authorList>
    </citation>
    <scope>IDENTIFICATION</scope>
</reference>
<organism evidence="10 11">
    <name type="scientific">Eptatretus burgeri</name>
    <name type="common">Inshore hagfish</name>
    <dbReference type="NCBI Taxonomy" id="7764"/>
    <lineage>
        <taxon>Eukaryota</taxon>
        <taxon>Metazoa</taxon>
        <taxon>Chordata</taxon>
        <taxon>Craniata</taxon>
        <taxon>Vertebrata</taxon>
        <taxon>Cyclostomata</taxon>
        <taxon>Myxini</taxon>
        <taxon>Myxiniformes</taxon>
        <taxon>Myxinidae</taxon>
        <taxon>Eptatretinae</taxon>
        <taxon>Eptatretus</taxon>
    </lineage>
</organism>
<keyword evidence="3 9" id="KW-0812">Transmembrane</keyword>